<comment type="caution">
    <text evidence="1">The sequence shown here is derived from an EMBL/GenBank/DDBJ whole genome shotgun (WGS) entry which is preliminary data.</text>
</comment>
<sequence length="61" mass="6793">MGSKNTERHDTPSGKKPRPLKIICSRDAQLVSCTSCGMKRLKQPLLYDVDGMFISNSMAYS</sequence>
<protein>
    <submittedName>
        <fullName evidence="1">Uncharacterized protein</fullName>
    </submittedName>
</protein>
<evidence type="ECO:0000313" key="1">
    <source>
        <dbReference type="EMBL" id="PNT96433.1"/>
    </source>
</evidence>
<evidence type="ECO:0000313" key="2">
    <source>
        <dbReference type="Proteomes" id="UP000236151"/>
    </source>
</evidence>
<proteinExistence type="predicted"/>
<accession>A0A2K2FCC9</accession>
<name>A0A2K2FCC9_9CLOT</name>
<organism evidence="1 2">
    <name type="scientific">Clostridium thermosuccinogenes</name>
    <dbReference type="NCBI Taxonomy" id="84032"/>
    <lineage>
        <taxon>Bacteria</taxon>
        <taxon>Bacillati</taxon>
        <taxon>Bacillota</taxon>
        <taxon>Clostridia</taxon>
        <taxon>Eubacteriales</taxon>
        <taxon>Clostridiaceae</taxon>
        <taxon>Clostridium</taxon>
    </lineage>
</organism>
<reference evidence="1 2" key="1">
    <citation type="submission" date="2017-06" db="EMBL/GenBank/DDBJ databases">
        <title>Investigating the central metabolism of Clostridium thermosuccinogenes.</title>
        <authorList>
            <person name="Koendjbiharie J.G."/>
            <person name="van Kranenburg R."/>
        </authorList>
    </citation>
    <scope>NUCLEOTIDE SEQUENCE [LARGE SCALE GENOMIC DNA]</scope>
    <source>
        <strain evidence="1 2">DSM 5806</strain>
    </source>
</reference>
<keyword evidence="2" id="KW-1185">Reference proteome</keyword>
<gene>
    <name evidence="1" type="ORF">CDQ84_15225</name>
</gene>
<dbReference type="KEGG" id="cthd:CDO33_14290"/>
<dbReference type="EMBL" id="NIOJ01000049">
    <property type="protein sequence ID" value="PNT96433.1"/>
    <property type="molecule type" value="Genomic_DNA"/>
</dbReference>
<dbReference type="AlphaFoldDB" id="A0A2K2FCC9"/>
<dbReference type="Proteomes" id="UP000236151">
    <property type="component" value="Unassembled WGS sequence"/>
</dbReference>